<evidence type="ECO:0000313" key="2">
    <source>
        <dbReference type="EMBL" id="MDJ1169735.1"/>
    </source>
</evidence>
<keyword evidence="1" id="KW-0812">Transmembrane</keyword>
<keyword evidence="1" id="KW-0472">Membrane</keyword>
<proteinExistence type="predicted"/>
<keyword evidence="3" id="KW-1185">Reference proteome</keyword>
<name>A0ABT7AS55_9CYAN</name>
<evidence type="ECO:0000256" key="1">
    <source>
        <dbReference type="SAM" id="Phobius"/>
    </source>
</evidence>
<feature type="transmembrane region" description="Helical" evidence="1">
    <location>
        <begin position="12"/>
        <end position="29"/>
    </location>
</feature>
<dbReference type="RefSeq" id="WP_283753491.1">
    <property type="nucleotide sequence ID" value="NZ_JAQOSP010000066.1"/>
</dbReference>
<dbReference type="EMBL" id="JAQOSP010000066">
    <property type="protein sequence ID" value="MDJ1169735.1"/>
    <property type="molecule type" value="Genomic_DNA"/>
</dbReference>
<dbReference type="Proteomes" id="UP001235303">
    <property type="component" value="Unassembled WGS sequence"/>
</dbReference>
<feature type="transmembrane region" description="Helical" evidence="1">
    <location>
        <begin position="49"/>
        <end position="65"/>
    </location>
</feature>
<evidence type="ECO:0000313" key="3">
    <source>
        <dbReference type="Proteomes" id="UP001235303"/>
    </source>
</evidence>
<protein>
    <submittedName>
        <fullName evidence="2">Uncharacterized protein</fullName>
    </submittedName>
</protein>
<sequence length="68" mass="7525">MKLSHLFLKSPIAAMPIIIMILILIAGYLGSELLALELISLLKSFSVPPWLLLTATLSLVVWCFGDER</sequence>
<comment type="caution">
    <text evidence="2">The sequence shown here is derived from an EMBL/GenBank/DDBJ whole genome shotgun (WGS) entry which is preliminary data.</text>
</comment>
<reference evidence="2 3" key="1">
    <citation type="submission" date="2023-01" db="EMBL/GenBank/DDBJ databases">
        <title>Novel diversity within Roseofilum (Cyanobacteria; Desertifilaceae) from marine benthic mats with descriptions of four novel species.</title>
        <authorList>
            <person name="Wang Y."/>
            <person name="Berthold D.E."/>
            <person name="Hu J."/>
            <person name="Lefler F.W."/>
            <person name="Laughinghouse H.D. IV."/>
        </authorList>
    </citation>
    <scope>NUCLEOTIDE SEQUENCE [LARGE SCALE GENOMIC DNA]</scope>
    <source>
        <strain evidence="2 3">BLCC-M154</strain>
    </source>
</reference>
<gene>
    <name evidence="2" type="ORF">PMG71_09880</name>
</gene>
<organism evidence="2 3">
    <name type="scientific">Roseofilum acuticapitatum BLCC-M154</name>
    <dbReference type="NCBI Taxonomy" id="3022444"/>
    <lineage>
        <taxon>Bacteria</taxon>
        <taxon>Bacillati</taxon>
        <taxon>Cyanobacteriota</taxon>
        <taxon>Cyanophyceae</taxon>
        <taxon>Desertifilales</taxon>
        <taxon>Desertifilaceae</taxon>
        <taxon>Roseofilum</taxon>
        <taxon>Roseofilum acuticapitatum</taxon>
    </lineage>
</organism>
<accession>A0ABT7AS55</accession>
<keyword evidence="1" id="KW-1133">Transmembrane helix</keyword>